<dbReference type="Proteomes" id="UP000289738">
    <property type="component" value="Chromosome B06"/>
</dbReference>
<reference evidence="1 2" key="1">
    <citation type="submission" date="2019-01" db="EMBL/GenBank/DDBJ databases">
        <title>Sequencing of cultivated peanut Arachis hypogaea provides insights into genome evolution and oil improvement.</title>
        <authorList>
            <person name="Chen X."/>
        </authorList>
    </citation>
    <scope>NUCLEOTIDE SEQUENCE [LARGE SCALE GENOMIC DNA]</scope>
    <source>
        <strain evidence="2">cv. Fuhuasheng</strain>
        <tissue evidence="1">Leaves</tissue>
    </source>
</reference>
<evidence type="ECO:0000313" key="2">
    <source>
        <dbReference type="Proteomes" id="UP000289738"/>
    </source>
</evidence>
<proteinExistence type="predicted"/>
<evidence type="ECO:0000313" key="1">
    <source>
        <dbReference type="EMBL" id="RYR04768.1"/>
    </source>
</evidence>
<sequence>MPKFDVECMRLTRDGNLEEEIGEQRLLSHFQKPLVRREYDRCVSFLFVGGRNLICKVVVVQRVPYTIMVGCLLWTQSPLSSHSLCPGFNDEGLFAAAQFNFVFTKSVSTLFGWCVVQVRYENTLVAELDIAAREEFKLIEHGLERLWERLSRSQIQEASEEMGEVVPDSVEKEAVVSSESSEEADSAGQKASMLSYDLNKTSDENEYPYSGMSLDKKNVWHLAMWVTRYLNP</sequence>
<organism evidence="1 2">
    <name type="scientific">Arachis hypogaea</name>
    <name type="common">Peanut</name>
    <dbReference type="NCBI Taxonomy" id="3818"/>
    <lineage>
        <taxon>Eukaryota</taxon>
        <taxon>Viridiplantae</taxon>
        <taxon>Streptophyta</taxon>
        <taxon>Embryophyta</taxon>
        <taxon>Tracheophyta</taxon>
        <taxon>Spermatophyta</taxon>
        <taxon>Magnoliopsida</taxon>
        <taxon>eudicotyledons</taxon>
        <taxon>Gunneridae</taxon>
        <taxon>Pentapetalae</taxon>
        <taxon>rosids</taxon>
        <taxon>fabids</taxon>
        <taxon>Fabales</taxon>
        <taxon>Fabaceae</taxon>
        <taxon>Papilionoideae</taxon>
        <taxon>50 kb inversion clade</taxon>
        <taxon>dalbergioids sensu lato</taxon>
        <taxon>Dalbergieae</taxon>
        <taxon>Pterocarpus clade</taxon>
        <taxon>Arachis</taxon>
    </lineage>
</organism>
<dbReference type="EMBL" id="SDMP01000016">
    <property type="protein sequence ID" value="RYR04768.1"/>
    <property type="molecule type" value="Genomic_DNA"/>
</dbReference>
<comment type="caution">
    <text evidence="1">The sequence shown here is derived from an EMBL/GenBank/DDBJ whole genome shotgun (WGS) entry which is preliminary data.</text>
</comment>
<keyword evidence="2" id="KW-1185">Reference proteome</keyword>
<name>A0A444YS69_ARAHY</name>
<dbReference type="AlphaFoldDB" id="A0A444YS69"/>
<accession>A0A444YS69</accession>
<gene>
    <name evidence="1" type="ORF">Ahy_B06g084543</name>
</gene>
<protein>
    <submittedName>
        <fullName evidence="1">Uncharacterized protein</fullName>
    </submittedName>
</protein>